<protein>
    <submittedName>
        <fullName evidence="1">Uncharacterized protein</fullName>
    </submittedName>
</protein>
<dbReference type="Proteomes" id="UP000317238">
    <property type="component" value="Unassembled WGS sequence"/>
</dbReference>
<proteinExistence type="predicted"/>
<gene>
    <name evidence="1" type="ORF">Pan14r_05720</name>
</gene>
<comment type="caution">
    <text evidence="1">The sequence shown here is derived from an EMBL/GenBank/DDBJ whole genome shotgun (WGS) entry which is preliminary data.</text>
</comment>
<dbReference type="RefSeq" id="WP_145296621.1">
    <property type="nucleotide sequence ID" value="NZ_CP036319.1"/>
</dbReference>
<evidence type="ECO:0000313" key="1">
    <source>
        <dbReference type="EMBL" id="TWT68328.1"/>
    </source>
</evidence>
<dbReference type="OrthoDB" id="283665at2"/>
<dbReference type="EMBL" id="SJPL01000001">
    <property type="protein sequence ID" value="TWT68328.1"/>
    <property type="molecule type" value="Genomic_DNA"/>
</dbReference>
<organism evidence="1 2">
    <name type="scientific">Crateriforma conspicua</name>
    <dbReference type="NCBI Taxonomy" id="2527996"/>
    <lineage>
        <taxon>Bacteria</taxon>
        <taxon>Pseudomonadati</taxon>
        <taxon>Planctomycetota</taxon>
        <taxon>Planctomycetia</taxon>
        <taxon>Planctomycetales</taxon>
        <taxon>Planctomycetaceae</taxon>
        <taxon>Crateriforma</taxon>
    </lineage>
</organism>
<reference evidence="1 2" key="1">
    <citation type="submission" date="2019-02" db="EMBL/GenBank/DDBJ databases">
        <title>Deep-cultivation of Planctomycetes and their phenomic and genomic characterization uncovers novel biology.</title>
        <authorList>
            <person name="Wiegand S."/>
            <person name="Jogler M."/>
            <person name="Boedeker C."/>
            <person name="Pinto D."/>
            <person name="Vollmers J."/>
            <person name="Rivas-Marin E."/>
            <person name="Kohn T."/>
            <person name="Peeters S.H."/>
            <person name="Heuer A."/>
            <person name="Rast P."/>
            <person name="Oberbeckmann S."/>
            <person name="Bunk B."/>
            <person name="Jeske O."/>
            <person name="Meyerdierks A."/>
            <person name="Storesund J.E."/>
            <person name="Kallscheuer N."/>
            <person name="Luecker S."/>
            <person name="Lage O.M."/>
            <person name="Pohl T."/>
            <person name="Merkel B.J."/>
            <person name="Hornburger P."/>
            <person name="Mueller R.-W."/>
            <person name="Bruemmer F."/>
            <person name="Labrenz M."/>
            <person name="Spormann A.M."/>
            <person name="Op Den Camp H."/>
            <person name="Overmann J."/>
            <person name="Amann R."/>
            <person name="Jetten M.S.M."/>
            <person name="Mascher T."/>
            <person name="Medema M.H."/>
            <person name="Devos D.P."/>
            <person name="Kaster A.-K."/>
            <person name="Ovreas L."/>
            <person name="Rohde M."/>
            <person name="Galperin M.Y."/>
            <person name="Jogler C."/>
        </authorList>
    </citation>
    <scope>NUCLEOTIDE SEQUENCE [LARGE SCALE GENOMIC DNA]</scope>
    <source>
        <strain evidence="1 2">Pan14r</strain>
    </source>
</reference>
<accession>A0A5C5Y013</accession>
<dbReference type="AlphaFoldDB" id="A0A5C5Y013"/>
<sequence>MNAFRSIHVQRINAPQRCGWITPPRRRLRCTCCFAAQVVFLLGCSEPSLPPVPDSGESPAAIAQTKAERAIASPSDLADHDMTNPADIESGLATYGLSPLTDEQIASLSVGDVMQAVHESKAYREWLKPPIDPDLGQLVVRMYRHLASQVPPKGDPLDFQTRAGELADAADAVLQQGDEAVPRFRRAVNCNSCHARHR</sequence>
<name>A0A5C5Y013_9PLAN</name>
<keyword evidence="2" id="KW-1185">Reference proteome</keyword>
<evidence type="ECO:0000313" key="2">
    <source>
        <dbReference type="Proteomes" id="UP000317238"/>
    </source>
</evidence>